<keyword evidence="1" id="KW-0378">Hydrolase</keyword>
<keyword evidence="2" id="KW-0472">Membrane</keyword>
<reference evidence="4" key="1">
    <citation type="submission" date="2025-08" db="UniProtKB">
        <authorList>
            <consortium name="RefSeq"/>
        </authorList>
    </citation>
    <scope>IDENTIFICATION</scope>
</reference>
<accession>A0ABM1W1Y9</accession>
<evidence type="ECO:0000313" key="4">
    <source>
        <dbReference type="RefSeq" id="XP_035828682.1"/>
    </source>
</evidence>
<dbReference type="RefSeq" id="XP_035828682.1">
    <property type="nucleotide sequence ID" value="XM_035972789.1"/>
</dbReference>
<keyword evidence="3" id="KW-1185">Reference proteome</keyword>
<dbReference type="Proteomes" id="UP000694888">
    <property type="component" value="Unplaced"/>
</dbReference>
<protein>
    <submittedName>
        <fullName evidence="4">Glycerophosphodiester phosphodiesterase domain-containing protein 5-like</fullName>
    </submittedName>
</protein>
<dbReference type="GeneID" id="118478696"/>
<gene>
    <name evidence="4" type="primary">LOC118478696</name>
</gene>
<proteinExistence type="predicted"/>
<dbReference type="PANTHER" id="PTHR23344">
    <property type="entry name" value="GLYCEROPHOSPHORYL DIESTER PHOSPHODIESTERASE"/>
    <property type="match status" value="1"/>
</dbReference>
<dbReference type="PROSITE" id="PS51257">
    <property type="entry name" value="PROKAR_LIPOPROTEIN"/>
    <property type="match status" value="1"/>
</dbReference>
<evidence type="ECO:0000256" key="2">
    <source>
        <dbReference type="SAM" id="Phobius"/>
    </source>
</evidence>
<keyword evidence="2" id="KW-1133">Transmembrane helix</keyword>
<evidence type="ECO:0000256" key="1">
    <source>
        <dbReference type="ARBA" id="ARBA00022801"/>
    </source>
</evidence>
<feature type="transmembrane region" description="Helical" evidence="2">
    <location>
        <begin position="91"/>
        <end position="116"/>
    </location>
</feature>
<feature type="transmembrane region" description="Helical" evidence="2">
    <location>
        <begin position="128"/>
        <end position="152"/>
    </location>
</feature>
<name>A0ABM1W1Y9_APLCA</name>
<dbReference type="PANTHER" id="PTHR23344:SF50">
    <property type="entry name" value="GP-PDE DOMAIN-CONTAINING PROTEIN"/>
    <property type="match status" value="1"/>
</dbReference>
<keyword evidence="2" id="KW-0812">Transmembrane</keyword>
<feature type="transmembrane region" description="Helical" evidence="2">
    <location>
        <begin position="172"/>
        <end position="193"/>
    </location>
</feature>
<feature type="transmembrane region" description="Helical" evidence="2">
    <location>
        <begin position="48"/>
        <end position="71"/>
    </location>
</feature>
<organism evidence="3 4">
    <name type="scientific">Aplysia californica</name>
    <name type="common">California sea hare</name>
    <dbReference type="NCBI Taxonomy" id="6500"/>
    <lineage>
        <taxon>Eukaryota</taxon>
        <taxon>Metazoa</taxon>
        <taxon>Spiralia</taxon>
        <taxon>Lophotrochozoa</taxon>
        <taxon>Mollusca</taxon>
        <taxon>Gastropoda</taxon>
        <taxon>Heterobranchia</taxon>
        <taxon>Euthyneura</taxon>
        <taxon>Tectipleura</taxon>
        <taxon>Aplysiida</taxon>
        <taxon>Aplysioidea</taxon>
        <taxon>Aplysiidae</taxon>
        <taxon>Aplysia</taxon>
    </lineage>
</organism>
<sequence>MTMKGKIVTHAKLQYYRHNYCLVCMTGLLGCRWHRYQQSTRDSRKRDLASFAVLVSAFLYTVFFFYFWLVISNDNYYITVLMYHKLGYYIPWYPLALGLSSLVFAYLTVIMALCMCHTWHGHQLYSHPVHLVLVSLVLTGCVVVSVLLSIYLPREWTLLYLSLQLYSHPVHLVLVSLVLTGCVVVSVLLSIYLPREWTLLYLSLQVGVGLHVCA</sequence>
<evidence type="ECO:0000313" key="3">
    <source>
        <dbReference type="Proteomes" id="UP000694888"/>
    </source>
</evidence>